<evidence type="ECO:0000313" key="10">
    <source>
        <dbReference type="EMBL" id="MBP1989199.1"/>
    </source>
</evidence>
<keyword evidence="7 8" id="KW-0472">Membrane</keyword>
<keyword evidence="6 8" id="KW-1133">Transmembrane helix</keyword>
<feature type="transmembrane region" description="Helical" evidence="8">
    <location>
        <begin position="177"/>
        <end position="197"/>
    </location>
</feature>
<evidence type="ECO:0000256" key="3">
    <source>
        <dbReference type="ARBA" id="ARBA00022448"/>
    </source>
</evidence>
<dbReference type="Gene3D" id="1.20.1250.20">
    <property type="entry name" value="MFS general substrate transporter like domains"/>
    <property type="match status" value="1"/>
</dbReference>
<keyword evidence="11" id="KW-1185">Reference proteome</keyword>
<dbReference type="PANTHER" id="PTHR42718">
    <property type="entry name" value="MAJOR FACILITATOR SUPERFAMILY MULTIDRUG TRANSPORTER MFSC"/>
    <property type="match status" value="1"/>
</dbReference>
<dbReference type="SUPFAM" id="SSF103473">
    <property type="entry name" value="MFS general substrate transporter"/>
    <property type="match status" value="1"/>
</dbReference>
<feature type="transmembrane region" description="Helical" evidence="8">
    <location>
        <begin position="406"/>
        <end position="427"/>
    </location>
</feature>
<feature type="transmembrane region" description="Helical" evidence="8">
    <location>
        <begin position="209"/>
        <end position="228"/>
    </location>
</feature>
<comment type="subcellular location">
    <subcellularLocation>
        <location evidence="1">Cell membrane</location>
        <topology evidence="1">Multi-pass membrane protein</topology>
    </subcellularLocation>
</comment>
<dbReference type="InterPro" id="IPR020846">
    <property type="entry name" value="MFS_dom"/>
</dbReference>
<feature type="transmembrane region" description="Helical" evidence="8">
    <location>
        <begin position="90"/>
        <end position="109"/>
    </location>
</feature>
<feature type="transmembrane region" description="Helical" evidence="8">
    <location>
        <begin position="115"/>
        <end position="136"/>
    </location>
</feature>
<sequence>MASSQNFKLEQQSEAFTIRSILPQLLALVFGAFMVLLDSTVINVAIPKLVDYFDTNLKMIQWTVTGYTLALSAVIPMAGWLSDRFGFKRIFATTVALFTIGSVLCSLAQTTEQLILFRVIQGLGGGMVMPLVMSMGFKLAPANKRGTVMAMIGIPLLMGPALGPVVSGWLIEYASWHWIFLINLPIGILAIFFSLRFLPASERGEPPHFDYLGIILAPVAFSMLVYGVSEGGTSWTSTGALVGLGVGGTALILFIIVELMQKQPLLELRAFRSSDFTRGILLNWIFFVVNYGAIIMLPLYLQSVKGLSPLHTGLLQMPMALITGIAMPIAGKLFDKIGARPLAMAGMTFYAAGLFILSGIHSDSSLGLLYAPLILMGLGAGFTLMPLNTHVLNSAPPHLMNRVTPLASSAQQIVISFAVTSLVGYMTSQTTDHMLKLGQAGHANLLTAMADAFGDTFFLIAWFAVTGVLLSLILRKPKKSHGTGERASESPTMIGH</sequence>
<feature type="transmembrane region" description="Helical" evidence="8">
    <location>
        <begin position="21"/>
        <end position="47"/>
    </location>
</feature>
<protein>
    <submittedName>
        <fullName evidence="10">EmrB/QacA subfamily drug resistance transporter</fullName>
    </submittedName>
</protein>
<evidence type="ECO:0000256" key="2">
    <source>
        <dbReference type="ARBA" id="ARBA00008537"/>
    </source>
</evidence>
<feature type="domain" description="Major facilitator superfamily (MFS) profile" evidence="9">
    <location>
        <begin position="24"/>
        <end position="479"/>
    </location>
</feature>
<dbReference type="InterPro" id="IPR011701">
    <property type="entry name" value="MFS"/>
</dbReference>
<evidence type="ECO:0000256" key="6">
    <source>
        <dbReference type="ARBA" id="ARBA00022989"/>
    </source>
</evidence>
<dbReference type="EMBL" id="JAGGLB010000002">
    <property type="protein sequence ID" value="MBP1989199.1"/>
    <property type="molecule type" value="Genomic_DNA"/>
</dbReference>
<evidence type="ECO:0000256" key="4">
    <source>
        <dbReference type="ARBA" id="ARBA00022475"/>
    </source>
</evidence>
<accession>A0ABS4INR5</accession>
<dbReference type="InterPro" id="IPR036259">
    <property type="entry name" value="MFS_trans_sf"/>
</dbReference>
<feature type="transmembrane region" description="Helical" evidence="8">
    <location>
        <begin position="59"/>
        <end position="78"/>
    </location>
</feature>
<keyword evidence="3" id="KW-0813">Transport</keyword>
<feature type="transmembrane region" description="Helical" evidence="8">
    <location>
        <begin position="342"/>
        <end position="361"/>
    </location>
</feature>
<evidence type="ECO:0000256" key="8">
    <source>
        <dbReference type="SAM" id="Phobius"/>
    </source>
</evidence>
<gene>
    <name evidence="10" type="ORF">J2Z66_000794</name>
</gene>
<feature type="transmembrane region" description="Helical" evidence="8">
    <location>
        <begin position="148"/>
        <end position="171"/>
    </location>
</feature>
<proteinExistence type="inferred from homology"/>
<dbReference type="Proteomes" id="UP001519287">
    <property type="component" value="Unassembled WGS sequence"/>
</dbReference>
<reference evidence="10 11" key="1">
    <citation type="submission" date="2021-03" db="EMBL/GenBank/DDBJ databases">
        <title>Genomic Encyclopedia of Type Strains, Phase IV (KMG-IV): sequencing the most valuable type-strain genomes for metagenomic binning, comparative biology and taxonomic classification.</title>
        <authorList>
            <person name="Goeker M."/>
        </authorList>
    </citation>
    <scope>NUCLEOTIDE SEQUENCE [LARGE SCALE GENOMIC DNA]</scope>
    <source>
        <strain evidence="10 11">DSM 26048</strain>
    </source>
</reference>
<dbReference type="PANTHER" id="PTHR42718:SF9">
    <property type="entry name" value="MAJOR FACILITATOR SUPERFAMILY MULTIDRUG TRANSPORTER MFSC"/>
    <property type="match status" value="1"/>
</dbReference>
<feature type="transmembrane region" description="Helical" evidence="8">
    <location>
        <begin position="240"/>
        <end position="260"/>
    </location>
</feature>
<dbReference type="InterPro" id="IPR004638">
    <property type="entry name" value="EmrB-like"/>
</dbReference>
<comment type="similarity">
    <text evidence="2">Belongs to the major facilitator superfamily. EmrB family.</text>
</comment>
<evidence type="ECO:0000256" key="7">
    <source>
        <dbReference type="ARBA" id="ARBA00023136"/>
    </source>
</evidence>
<evidence type="ECO:0000313" key="11">
    <source>
        <dbReference type="Proteomes" id="UP001519287"/>
    </source>
</evidence>
<dbReference type="Pfam" id="PF07690">
    <property type="entry name" value="MFS_1"/>
    <property type="match status" value="1"/>
</dbReference>
<dbReference type="RefSeq" id="WP_209970031.1">
    <property type="nucleotide sequence ID" value="NZ_JAGGLB010000002.1"/>
</dbReference>
<keyword evidence="5 8" id="KW-0812">Transmembrane</keyword>
<dbReference type="Gene3D" id="1.20.1720.10">
    <property type="entry name" value="Multidrug resistance protein D"/>
    <property type="match status" value="1"/>
</dbReference>
<feature type="transmembrane region" description="Helical" evidence="8">
    <location>
        <begin position="367"/>
        <end position="385"/>
    </location>
</feature>
<evidence type="ECO:0000259" key="9">
    <source>
        <dbReference type="PROSITE" id="PS50850"/>
    </source>
</evidence>
<feature type="transmembrane region" description="Helical" evidence="8">
    <location>
        <begin position="313"/>
        <end position="330"/>
    </location>
</feature>
<name>A0ABS4INR5_9BACL</name>
<feature type="transmembrane region" description="Helical" evidence="8">
    <location>
        <begin position="456"/>
        <end position="474"/>
    </location>
</feature>
<dbReference type="PROSITE" id="PS50850">
    <property type="entry name" value="MFS"/>
    <property type="match status" value="1"/>
</dbReference>
<keyword evidence="4" id="KW-1003">Cell membrane</keyword>
<organism evidence="10 11">
    <name type="scientific">Paenibacillus eucommiae</name>
    <dbReference type="NCBI Taxonomy" id="1355755"/>
    <lineage>
        <taxon>Bacteria</taxon>
        <taxon>Bacillati</taxon>
        <taxon>Bacillota</taxon>
        <taxon>Bacilli</taxon>
        <taxon>Bacillales</taxon>
        <taxon>Paenibacillaceae</taxon>
        <taxon>Paenibacillus</taxon>
    </lineage>
</organism>
<evidence type="ECO:0000256" key="1">
    <source>
        <dbReference type="ARBA" id="ARBA00004651"/>
    </source>
</evidence>
<evidence type="ECO:0000256" key="5">
    <source>
        <dbReference type="ARBA" id="ARBA00022692"/>
    </source>
</evidence>
<dbReference type="PRINTS" id="PR01036">
    <property type="entry name" value="TCRTETB"/>
</dbReference>
<dbReference type="CDD" id="cd17503">
    <property type="entry name" value="MFS_LmrB_MDR_like"/>
    <property type="match status" value="1"/>
</dbReference>
<comment type="caution">
    <text evidence="10">The sequence shown here is derived from an EMBL/GenBank/DDBJ whole genome shotgun (WGS) entry which is preliminary data.</text>
</comment>
<feature type="transmembrane region" description="Helical" evidence="8">
    <location>
        <begin position="281"/>
        <end position="301"/>
    </location>
</feature>
<dbReference type="NCBIfam" id="TIGR00711">
    <property type="entry name" value="efflux_EmrB"/>
    <property type="match status" value="1"/>
</dbReference>